<dbReference type="CDD" id="cd07989">
    <property type="entry name" value="LPLAT_AGPAT-like"/>
    <property type="match status" value="1"/>
</dbReference>
<evidence type="ECO:0000313" key="5">
    <source>
        <dbReference type="Proteomes" id="UP001269061"/>
    </source>
</evidence>
<dbReference type="EMBL" id="JARQAZ010000011">
    <property type="protein sequence ID" value="MDT2771672.1"/>
    <property type="molecule type" value="Genomic_DNA"/>
</dbReference>
<dbReference type="Proteomes" id="UP001269061">
    <property type="component" value="Unassembled WGS sequence"/>
</dbReference>
<organism evidence="4 5">
    <name type="scientific">Enterococcus pseudoavium</name>
    <dbReference type="NCBI Taxonomy" id="44007"/>
    <lineage>
        <taxon>Bacteria</taxon>
        <taxon>Bacillati</taxon>
        <taxon>Bacillota</taxon>
        <taxon>Bacilli</taxon>
        <taxon>Lactobacillales</taxon>
        <taxon>Enterococcaceae</taxon>
        <taxon>Enterococcus</taxon>
    </lineage>
</organism>
<name>A0ABU3FKU0_9ENTE</name>
<dbReference type="PANTHER" id="PTHR10434">
    <property type="entry name" value="1-ACYL-SN-GLYCEROL-3-PHOSPHATE ACYLTRANSFERASE"/>
    <property type="match status" value="1"/>
</dbReference>
<dbReference type="RefSeq" id="WP_311816130.1">
    <property type="nucleotide sequence ID" value="NZ_JARQAV010000003.1"/>
</dbReference>
<evidence type="ECO:0000259" key="3">
    <source>
        <dbReference type="SMART" id="SM00563"/>
    </source>
</evidence>
<keyword evidence="2 4" id="KW-0012">Acyltransferase</keyword>
<evidence type="ECO:0000256" key="1">
    <source>
        <dbReference type="ARBA" id="ARBA00022679"/>
    </source>
</evidence>
<keyword evidence="5" id="KW-1185">Reference proteome</keyword>
<evidence type="ECO:0000256" key="2">
    <source>
        <dbReference type="ARBA" id="ARBA00023315"/>
    </source>
</evidence>
<sequence>MFYKLFGKIVQLIAFILNGKVFYQKSDRLPLSKNYILVAPHRTWWDSIYLAIGASPKKFAFMVKEELFKIPVLRFILTRVNAFPVNRLNPKPSAIKIPIKVLRSTTTSLMMFPTGSRYATDLKGGVALIAKLAKVPIVPAVYQGPITFCQLLKRKPIVIRYGEVIDIADIKKMNKEGLTEVERRIQSAFDQLDKEINPNYKYVIS</sequence>
<protein>
    <submittedName>
        <fullName evidence="4">1-acyl-sn-glycerol-3-phosphate acyltransferase</fullName>
    </submittedName>
</protein>
<gene>
    <name evidence="4" type="ORF">P7H46_12660</name>
</gene>
<keyword evidence="1" id="KW-0808">Transferase</keyword>
<proteinExistence type="predicted"/>
<dbReference type="GO" id="GO:0016746">
    <property type="term" value="F:acyltransferase activity"/>
    <property type="evidence" value="ECO:0007669"/>
    <property type="project" value="UniProtKB-KW"/>
</dbReference>
<dbReference type="Pfam" id="PF01553">
    <property type="entry name" value="Acyltransferase"/>
    <property type="match status" value="1"/>
</dbReference>
<accession>A0ABU3FKU0</accession>
<feature type="domain" description="Phospholipid/glycerol acyltransferase" evidence="3">
    <location>
        <begin position="35"/>
        <end position="145"/>
    </location>
</feature>
<evidence type="ECO:0000313" key="4">
    <source>
        <dbReference type="EMBL" id="MDT2771672.1"/>
    </source>
</evidence>
<dbReference type="SUPFAM" id="SSF69593">
    <property type="entry name" value="Glycerol-3-phosphate (1)-acyltransferase"/>
    <property type="match status" value="1"/>
</dbReference>
<comment type="caution">
    <text evidence="4">The sequence shown here is derived from an EMBL/GenBank/DDBJ whole genome shotgun (WGS) entry which is preliminary data.</text>
</comment>
<dbReference type="PANTHER" id="PTHR10434:SF40">
    <property type="entry name" value="1-ACYL-SN-GLYCEROL-3-PHOSPHATE ACYLTRANSFERASE"/>
    <property type="match status" value="1"/>
</dbReference>
<dbReference type="InterPro" id="IPR002123">
    <property type="entry name" value="Plipid/glycerol_acylTrfase"/>
</dbReference>
<reference evidence="4 5" key="1">
    <citation type="submission" date="2023-03" db="EMBL/GenBank/DDBJ databases">
        <authorList>
            <person name="Shen W."/>
            <person name="Cai J."/>
        </authorList>
    </citation>
    <scope>NUCLEOTIDE SEQUENCE [LARGE SCALE GENOMIC DNA]</scope>
    <source>
        <strain evidence="4 5">Y59</strain>
    </source>
</reference>
<dbReference type="SMART" id="SM00563">
    <property type="entry name" value="PlsC"/>
    <property type="match status" value="1"/>
</dbReference>